<evidence type="ECO:0000256" key="1">
    <source>
        <dbReference type="ARBA" id="ARBA00004651"/>
    </source>
</evidence>
<reference evidence="7 8" key="1">
    <citation type="submission" date="2024-02" db="EMBL/GenBank/DDBJ databases">
        <title>A nitrogen-fixing paenibacillus bacterium.</title>
        <authorList>
            <person name="Zhang W.L."/>
            <person name="Chen S.F."/>
        </authorList>
    </citation>
    <scope>NUCLEOTIDE SEQUENCE [LARGE SCALE GENOMIC DNA]</scope>
    <source>
        <strain evidence="7 8">M1</strain>
    </source>
</reference>
<sequence length="203" mass="21487">MLGAFIHGFVLAFGLILPLGVQNVFVFNQGAAGGKWTRSLPAVITAALCDTLLIILAVLGVSVIMFKLEWLRTLLFIAGACFMIYMGWTIWRSAPAEANAGPAGLPAKRQAMFAMSVSLLNPQAIIDIVGVIGASSLNYEGSLKTSFALAAILVSWLWFAGLSLAGRTVGKMNRGGALMKALNRVSALIVWGMAVYLLLNGIA</sequence>
<accession>A0ABU7VRH1</accession>
<evidence type="ECO:0000313" key="7">
    <source>
        <dbReference type="EMBL" id="MEF2966326.1"/>
    </source>
</evidence>
<dbReference type="Pfam" id="PF01810">
    <property type="entry name" value="LysE"/>
    <property type="match status" value="1"/>
</dbReference>
<evidence type="ECO:0000256" key="4">
    <source>
        <dbReference type="ARBA" id="ARBA00022989"/>
    </source>
</evidence>
<feature type="transmembrane region" description="Helical" evidence="6">
    <location>
        <begin position="6"/>
        <end position="27"/>
    </location>
</feature>
<dbReference type="RefSeq" id="WP_331846545.1">
    <property type="nucleotide sequence ID" value="NZ_JAZHPZ010000004.1"/>
</dbReference>
<dbReference type="PANTHER" id="PTHR30086:SF20">
    <property type="entry name" value="ARGININE EXPORTER PROTEIN ARGO-RELATED"/>
    <property type="match status" value="1"/>
</dbReference>
<protein>
    <submittedName>
        <fullName evidence="7">LysE/ArgO family amino acid transporter</fullName>
    </submittedName>
</protein>
<feature type="transmembrane region" description="Helical" evidence="6">
    <location>
        <begin position="70"/>
        <end position="91"/>
    </location>
</feature>
<name>A0ABU7VRH1_9BACL</name>
<evidence type="ECO:0000256" key="6">
    <source>
        <dbReference type="SAM" id="Phobius"/>
    </source>
</evidence>
<comment type="subcellular location">
    <subcellularLocation>
        <location evidence="1">Cell membrane</location>
        <topology evidence="1">Multi-pass membrane protein</topology>
    </subcellularLocation>
</comment>
<comment type="caution">
    <text evidence="7">The sequence shown here is derived from an EMBL/GenBank/DDBJ whole genome shotgun (WGS) entry which is preliminary data.</text>
</comment>
<feature type="transmembrane region" description="Helical" evidence="6">
    <location>
        <begin position="147"/>
        <end position="169"/>
    </location>
</feature>
<evidence type="ECO:0000256" key="3">
    <source>
        <dbReference type="ARBA" id="ARBA00022692"/>
    </source>
</evidence>
<keyword evidence="2" id="KW-1003">Cell membrane</keyword>
<keyword evidence="8" id="KW-1185">Reference proteome</keyword>
<keyword evidence="3 6" id="KW-0812">Transmembrane</keyword>
<feature type="transmembrane region" description="Helical" evidence="6">
    <location>
        <begin position="39"/>
        <end position="64"/>
    </location>
</feature>
<evidence type="ECO:0000256" key="5">
    <source>
        <dbReference type="ARBA" id="ARBA00023136"/>
    </source>
</evidence>
<dbReference type="EMBL" id="JAZHPZ010000004">
    <property type="protein sequence ID" value="MEF2966326.1"/>
    <property type="molecule type" value="Genomic_DNA"/>
</dbReference>
<organism evidence="7 8">
    <name type="scientific">Paenibacillus haidiansis</name>
    <dbReference type="NCBI Taxonomy" id="1574488"/>
    <lineage>
        <taxon>Bacteria</taxon>
        <taxon>Bacillati</taxon>
        <taxon>Bacillota</taxon>
        <taxon>Bacilli</taxon>
        <taxon>Bacillales</taxon>
        <taxon>Paenibacillaceae</taxon>
        <taxon>Paenibacillus</taxon>
    </lineage>
</organism>
<evidence type="ECO:0000256" key="2">
    <source>
        <dbReference type="ARBA" id="ARBA00022475"/>
    </source>
</evidence>
<feature type="transmembrane region" description="Helical" evidence="6">
    <location>
        <begin position="181"/>
        <end position="199"/>
    </location>
</feature>
<keyword evidence="4 6" id="KW-1133">Transmembrane helix</keyword>
<gene>
    <name evidence="7" type="ORF">V3851_10830</name>
</gene>
<dbReference type="InterPro" id="IPR001123">
    <property type="entry name" value="LeuE-type"/>
</dbReference>
<proteinExistence type="predicted"/>
<dbReference type="Proteomes" id="UP001306950">
    <property type="component" value="Unassembled WGS sequence"/>
</dbReference>
<keyword evidence="5 6" id="KW-0472">Membrane</keyword>
<feature type="transmembrane region" description="Helical" evidence="6">
    <location>
        <begin position="112"/>
        <end position="135"/>
    </location>
</feature>
<dbReference type="PANTHER" id="PTHR30086">
    <property type="entry name" value="ARGININE EXPORTER PROTEIN ARGO"/>
    <property type="match status" value="1"/>
</dbReference>
<evidence type="ECO:0000313" key="8">
    <source>
        <dbReference type="Proteomes" id="UP001306950"/>
    </source>
</evidence>